<proteinExistence type="predicted"/>
<organism evidence="1">
    <name type="scientific">Pararge aegeria</name>
    <name type="common">speckled wood butterfly</name>
    <dbReference type="NCBI Taxonomy" id="116150"/>
    <lineage>
        <taxon>Eukaryota</taxon>
        <taxon>Metazoa</taxon>
        <taxon>Ecdysozoa</taxon>
        <taxon>Arthropoda</taxon>
        <taxon>Hexapoda</taxon>
        <taxon>Insecta</taxon>
        <taxon>Pterygota</taxon>
        <taxon>Neoptera</taxon>
        <taxon>Endopterygota</taxon>
        <taxon>Lepidoptera</taxon>
        <taxon>Glossata</taxon>
        <taxon>Ditrysia</taxon>
        <taxon>Papilionoidea</taxon>
        <taxon>Nymphalidae</taxon>
        <taxon>Satyrinae</taxon>
        <taxon>Satyrini</taxon>
        <taxon>Parargina</taxon>
        <taxon>Pararge</taxon>
    </lineage>
</organism>
<reference evidence="1" key="2">
    <citation type="submission" date="2013-05" db="EMBL/GenBank/DDBJ databases">
        <authorList>
            <person name="Carter J.-M."/>
            <person name="Baker S.C."/>
            <person name="Pink R."/>
            <person name="Carter D.R.F."/>
            <person name="Collins A."/>
            <person name="Tomlin J."/>
            <person name="Gibbs M."/>
            <person name="Breuker C.J."/>
        </authorList>
    </citation>
    <scope>NUCLEOTIDE SEQUENCE</scope>
    <source>
        <tissue evidence="1">Ovary</tissue>
    </source>
</reference>
<protein>
    <submittedName>
        <fullName evidence="1">Uncharacterized protein</fullName>
    </submittedName>
</protein>
<dbReference type="EMBL" id="GAIX01006739">
    <property type="protein sequence ID" value="JAA85821.1"/>
    <property type="molecule type" value="Transcribed_RNA"/>
</dbReference>
<sequence>MRQSTAYANISIFLTAYRRRFYILCSPSRQKLCTSHFPGGNNRGIANSNRKMKWMIVDLTNNLSEII</sequence>
<dbReference type="AlphaFoldDB" id="S4P2W1"/>
<name>S4P2W1_9NEOP</name>
<accession>S4P2W1</accession>
<reference evidence="1" key="1">
    <citation type="journal article" date="2013" name="BMC Genomics">
        <title>Unscrambling butterfly oogenesis.</title>
        <authorList>
            <person name="Carter J.M."/>
            <person name="Baker S.C."/>
            <person name="Pink R."/>
            <person name="Carter D.R."/>
            <person name="Collins A."/>
            <person name="Tomlin J."/>
            <person name="Gibbs M."/>
            <person name="Breuker C.J."/>
        </authorList>
    </citation>
    <scope>NUCLEOTIDE SEQUENCE</scope>
    <source>
        <tissue evidence="1">Ovary</tissue>
    </source>
</reference>
<evidence type="ECO:0000313" key="1">
    <source>
        <dbReference type="EMBL" id="JAA85821.1"/>
    </source>
</evidence>